<proteinExistence type="predicted"/>
<evidence type="ECO:0000256" key="2">
    <source>
        <dbReference type="ARBA" id="ARBA00022729"/>
    </source>
</evidence>
<dbReference type="Gene3D" id="2.40.128.160">
    <property type="entry name" value="C1 set domains (antibody constant domain-like)"/>
    <property type="match status" value="1"/>
</dbReference>
<evidence type="ECO:0000256" key="3">
    <source>
        <dbReference type="ARBA" id="ARBA00023136"/>
    </source>
</evidence>
<dbReference type="Gene3D" id="3.90.930.1">
    <property type="match status" value="1"/>
</dbReference>
<evidence type="ECO:0000256" key="1">
    <source>
        <dbReference type="ARBA" id="ARBA00004459"/>
    </source>
</evidence>
<evidence type="ECO:0000313" key="9">
    <source>
        <dbReference type="EMBL" id="WNY66348.1"/>
    </source>
</evidence>
<dbReference type="SUPFAM" id="SSF51087">
    <property type="entry name" value="Outer surface protein"/>
    <property type="match status" value="1"/>
</dbReference>
<dbReference type="RefSeq" id="WP_316255706.1">
    <property type="nucleotide sequence ID" value="NZ_CP132460.1"/>
</dbReference>
<keyword evidence="9" id="KW-0614">Plasmid</keyword>
<dbReference type="PRINTS" id="PR00968">
    <property type="entry name" value="OUTRSURFACE"/>
</dbReference>
<dbReference type="PROSITE" id="PS51257">
    <property type="entry name" value="PROKAR_LIPOPROTEIN"/>
    <property type="match status" value="1"/>
</dbReference>
<evidence type="ECO:0000256" key="6">
    <source>
        <dbReference type="ARBA" id="ARBA00023288"/>
    </source>
</evidence>
<evidence type="ECO:0000256" key="4">
    <source>
        <dbReference type="ARBA" id="ARBA00023139"/>
    </source>
</evidence>
<dbReference type="InterPro" id="IPR001809">
    <property type="entry name" value="OM_lipoprot_Borrelia"/>
</dbReference>
<gene>
    <name evidence="9" type="primary">ospB</name>
    <name evidence="9" type="ORF">QIA45_04525</name>
</gene>
<accession>A0ABZ0CGS2</accession>
<dbReference type="Pfam" id="PF00820">
    <property type="entry name" value="Lipoprotein_1"/>
    <property type="match status" value="1"/>
</dbReference>
<organism evidence="9 10">
    <name type="scientific">Borrelia andersonii</name>
    <name type="common">Borreliella andersonii</name>
    <dbReference type="NCBI Taxonomy" id="42109"/>
    <lineage>
        <taxon>Bacteria</taxon>
        <taxon>Pseudomonadati</taxon>
        <taxon>Spirochaetota</taxon>
        <taxon>Spirochaetia</taxon>
        <taxon>Spirochaetales</taxon>
        <taxon>Borreliaceae</taxon>
        <taxon>Borreliella</taxon>
    </lineage>
</organism>
<evidence type="ECO:0000256" key="8">
    <source>
        <dbReference type="SAM" id="SignalP"/>
    </source>
</evidence>
<evidence type="ECO:0000256" key="7">
    <source>
        <dbReference type="SAM" id="MobiDB-lite"/>
    </source>
</evidence>
<keyword evidence="3" id="KW-0472">Membrane</keyword>
<keyword evidence="6 9" id="KW-0449">Lipoprotein</keyword>
<dbReference type="Proteomes" id="UP001305787">
    <property type="component" value="Plasmid lp54"/>
</dbReference>
<evidence type="ECO:0000256" key="5">
    <source>
        <dbReference type="ARBA" id="ARBA00023237"/>
    </source>
</evidence>
<comment type="subcellular location">
    <subcellularLocation>
        <location evidence="1">Cell outer membrane</location>
        <topology evidence="1">Lipid-anchor</topology>
    </subcellularLocation>
</comment>
<dbReference type="InterPro" id="IPR023322">
    <property type="entry name" value="OM_lipoprot_dom_sf"/>
</dbReference>
<keyword evidence="2 8" id="KW-0732">Signal</keyword>
<feature type="signal peptide" evidence="8">
    <location>
        <begin position="1"/>
        <end position="22"/>
    </location>
</feature>
<dbReference type="EMBL" id="CP132460">
    <property type="protein sequence ID" value="WNY66348.1"/>
    <property type="molecule type" value="Genomic_DNA"/>
</dbReference>
<name>A0ABZ0CGS2_BORAD</name>
<sequence>MRLYLIGFVLVLALLGCAQKGAKPNAPEDDSQRNINLEDSSKAKKDTNQNLLENSVSLFNGNVIFVSKEKNSSGKYDLRAIINQVELKGTSDQNNGSGSLEGVKTDKSKVKLTVSKDLQTVTLETFDTSNQKISSKVTKQHGSITEETFKANKLDSKKLTRSNETTLEYSQMTNEDNATKAVETLKNGIKFEGKLVSGKTEVEITEGTVTLKREIEKNGKVTVYLNDTDSTPATKKTGNWNSSTSTLTITVNSKKTKDLVFLTNGTITVQNYNSAGTTLEGSPKEVIGLSELKGTLK</sequence>
<protein>
    <submittedName>
        <fullName evidence="9">Outer surface lipoprotein OspB</fullName>
    </submittedName>
</protein>
<reference evidence="9" key="1">
    <citation type="submission" date="2023-07" db="EMBL/GenBank/DDBJ databases">
        <title>Genome sequencing of multiple Borrelia sensu lato isolates.</title>
        <authorList>
            <person name="Mongodin E.F."/>
            <person name="Rudenko N."/>
            <person name="Fraser C.M."/>
            <person name="Schutzer S."/>
            <person name="Luft B."/>
            <person name="Morgan R."/>
            <person name="Chastens S."/>
            <person name="Qiu W."/>
        </authorList>
    </citation>
    <scope>NUCLEOTIDE SEQUENCE [LARGE SCALE GENOMIC DNA]</scope>
    <source>
        <strain evidence="9">21038</strain>
    </source>
</reference>
<geneLocation type="plasmid" evidence="9 10">
    <name>lp54</name>
</geneLocation>
<feature type="region of interest" description="Disordered" evidence="7">
    <location>
        <begin position="22"/>
        <end position="46"/>
    </location>
</feature>
<keyword evidence="4" id="KW-0564">Palmitate</keyword>
<keyword evidence="5" id="KW-0998">Cell outer membrane</keyword>
<feature type="chain" id="PRO_5046173720" evidence="8">
    <location>
        <begin position="23"/>
        <end position="297"/>
    </location>
</feature>
<keyword evidence="10" id="KW-1185">Reference proteome</keyword>
<evidence type="ECO:0000313" key="10">
    <source>
        <dbReference type="Proteomes" id="UP001305787"/>
    </source>
</evidence>